<sequence>MMQSRPNSAEPWWRLVNFLALLLAVLGIGTLAYLVLVRLSGGQTWSGLNWLPMTSLPLAFILLAISILHAVRRRRQL</sequence>
<name>A0A0D4C2N4_9MICC</name>
<dbReference type="KEGG" id="ari:UM93_16315"/>
<dbReference type="PATRIC" id="fig|1618207.4.peg.3316"/>
<proteinExistence type="predicted"/>
<keyword evidence="1" id="KW-1133">Transmembrane helix</keyword>
<evidence type="ECO:0000313" key="2">
    <source>
        <dbReference type="EMBL" id="AJT42645.1"/>
    </source>
</evidence>
<keyword evidence="1" id="KW-0812">Transmembrane</keyword>
<dbReference type="HOGENOM" id="CLU_2525184_0_0_11"/>
<organism evidence="2 3">
    <name type="scientific">Psychromicrobium lacuslunae</name>
    <dbReference type="NCBI Taxonomy" id="1618207"/>
    <lineage>
        <taxon>Bacteria</taxon>
        <taxon>Bacillati</taxon>
        <taxon>Actinomycetota</taxon>
        <taxon>Actinomycetes</taxon>
        <taxon>Micrococcales</taxon>
        <taxon>Micrococcaceae</taxon>
        <taxon>Psychromicrobium</taxon>
    </lineage>
</organism>
<evidence type="ECO:0008006" key="4">
    <source>
        <dbReference type="Google" id="ProtNLM"/>
    </source>
</evidence>
<feature type="transmembrane region" description="Helical" evidence="1">
    <location>
        <begin position="12"/>
        <end position="36"/>
    </location>
</feature>
<reference evidence="2 3" key="1">
    <citation type="journal article" date="2015" name="Genome Announc.">
        <title>Complete Genome Sequencing of Protease-Producing Novel Arthrobacter sp. Strain IHBB 11108 Using PacBio Single-Molecule Real-Time Sequencing Technology.</title>
        <authorList>
            <person name="Kiran S."/>
            <person name="Swarnkar M.K."/>
            <person name="Pal M."/>
            <person name="Thakur R."/>
            <person name="Tewari R."/>
            <person name="Singh A.K."/>
            <person name="Gulati A."/>
        </authorList>
    </citation>
    <scope>NUCLEOTIDE SEQUENCE [LARGE SCALE GENOMIC DNA]</scope>
    <source>
        <strain evidence="2 3">IHBB 11108</strain>
    </source>
</reference>
<dbReference type="RefSeq" id="WP_045076529.1">
    <property type="nucleotide sequence ID" value="NZ_CP011005.1"/>
</dbReference>
<dbReference type="EMBL" id="CP011005">
    <property type="protein sequence ID" value="AJT42645.1"/>
    <property type="molecule type" value="Genomic_DNA"/>
</dbReference>
<feature type="transmembrane region" description="Helical" evidence="1">
    <location>
        <begin position="48"/>
        <end position="71"/>
    </location>
</feature>
<keyword evidence="3" id="KW-1185">Reference proteome</keyword>
<accession>A0A0D4C2N4</accession>
<evidence type="ECO:0000313" key="3">
    <source>
        <dbReference type="Proteomes" id="UP000061839"/>
    </source>
</evidence>
<dbReference type="OrthoDB" id="4950808at2"/>
<dbReference type="AlphaFoldDB" id="A0A0D4C2N4"/>
<gene>
    <name evidence="2" type="ORF">UM93_16315</name>
</gene>
<evidence type="ECO:0000256" key="1">
    <source>
        <dbReference type="SAM" id="Phobius"/>
    </source>
</evidence>
<keyword evidence="1" id="KW-0472">Membrane</keyword>
<protein>
    <recommendedName>
        <fullName evidence="4">Multidrug ABC transporter ATPase</fullName>
    </recommendedName>
</protein>
<dbReference type="Proteomes" id="UP000061839">
    <property type="component" value="Chromosome"/>
</dbReference>